<feature type="compositionally biased region" description="Polar residues" evidence="1">
    <location>
        <begin position="454"/>
        <end position="463"/>
    </location>
</feature>
<sequence>MSTPSPTSPQKRPRLSLQIKAIANGPTGRTSRTLAAAVDVKSPTAFNTLSNVYATAVDRSTPVQDRPPTNALSGGKPTLRLQTQESTNTNDLKARGLATPYLGPYLDTPQSAQPQSPAITAKDVRFPSSMTMTATPPLSAVEQTGAQNFEGASTTPLTAKPTQTPLTPGGARRRTTMPATLNKPPYTHTRSLRSILRNSPLPPLSTKSPISPRRQSVRLQEKAARRVAYNSPLCQTITTSKYTKSHIDLLAEDQTPTTPSMSENDDLLDQTMAYTGNETRDGGQTPGPFEEMRRRMAGLHASTPTTAPTTPVSAGGIRKRGAKKKEKKRRWVWTIGKEEGEDEDGSPVGVVTPPAAATPAPVVLVAMPVPKAAGVPVLAVPAPRARTRMQTQMARVATAPIVTAPAPASVACATTTPEPITAVLAPEPPTPSLSVGSSNADPVFEPHADVEMSDASSTWSEDGNNAPKPDIMMGENSGGFDTEMDTDTPVAATKVVFQEANQGWAPWIASSG</sequence>
<evidence type="ECO:0000313" key="2">
    <source>
        <dbReference type="EMBL" id="KAK4455545.1"/>
    </source>
</evidence>
<protein>
    <submittedName>
        <fullName evidence="2">Glucan 1, 4-alpha-glucosidase</fullName>
    </submittedName>
</protein>
<feature type="compositionally biased region" description="Polar residues" evidence="1">
    <location>
        <begin position="151"/>
        <end position="166"/>
    </location>
</feature>
<comment type="caution">
    <text evidence="2">The sequence shown here is derived from an EMBL/GenBank/DDBJ whole genome shotgun (WGS) entry which is preliminary data.</text>
</comment>
<reference evidence="2" key="2">
    <citation type="submission" date="2023-05" db="EMBL/GenBank/DDBJ databases">
        <authorList>
            <consortium name="Lawrence Berkeley National Laboratory"/>
            <person name="Steindorff A."/>
            <person name="Hensen N."/>
            <person name="Bonometti L."/>
            <person name="Westerberg I."/>
            <person name="Brannstrom I.O."/>
            <person name="Guillou S."/>
            <person name="Cros-Aarteil S."/>
            <person name="Calhoun S."/>
            <person name="Haridas S."/>
            <person name="Kuo A."/>
            <person name="Mondo S."/>
            <person name="Pangilinan J."/>
            <person name="Riley R."/>
            <person name="Labutti K."/>
            <person name="Andreopoulos B."/>
            <person name="Lipzen A."/>
            <person name="Chen C."/>
            <person name="Yanf M."/>
            <person name="Daum C."/>
            <person name="Ng V."/>
            <person name="Clum A."/>
            <person name="Ohm R."/>
            <person name="Martin F."/>
            <person name="Silar P."/>
            <person name="Natvig D."/>
            <person name="Lalanne C."/>
            <person name="Gautier V."/>
            <person name="Ament-Velasquez S.L."/>
            <person name="Kruys A."/>
            <person name="Hutchinson M.I."/>
            <person name="Powell A.J."/>
            <person name="Barry K."/>
            <person name="Miller A.N."/>
            <person name="Grigoriev I.V."/>
            <person name="Debuchy R."/>
            <person name="Gladieux P."/>
            <person name="Thoren M.H."/>
            <person name="Johannesson H."/>
        </authorList>
    </citation>
    <scope>NUCLEOTIDE SEQUENCE</scope>
    <source>
        <strain evidence="2">PSN243</strain>
    </source>
</reference>
<dbReference type="EMBL" id="MU865914">
    <property type="protein sequence ID" value="KAK4455545.1"/>
    <property type="molecule type" value="Genomic_DNA"/>
</dbReference>
<feature type="compositionally biased region" description="Low complexity" evidence="1">
    <location>
        <begin position="301"/>
        <end position="314"/>
    </location>
</feature>
<accession>A0AAV9H4D0</accession>
<keyword evidence="3" id="KW-1185">Reference proteome</keyword>
<name>A0AAV9H4D0_9PEZI</name>
<gene>
    <name evidence="2" type="ORF">QBC34DRAFT_69919</name>
</gene>
<dbReference type="AlphaFoldDB" id="A0AAV9H4D0"/>
<reference evidence="2" key="1">
    <citation type="journal article" date="2023" name="Mol. Phylogenet. Evol.">
        <title>Genome-scale phylogeny and comparative genomics of the fungal order Sordariales.</title>
        <authorList>
            <person name="Hensen N."/>
            <person name="Bonometti L."/>
            <person name="Westerberg I."/>
            <person name="Brannstrom I.O."/>
            <person name="Guillou S."/>
            <person name="Cros-Aarteil S."/>
            <person name="Calhoun S."/>
            <person name="Haridas S."/>
            <person name="Kuo A."/>
            <person name="Mondo S."/>
            <person name="Pangilinan J."/>
            <person name="Riley R."/>
            <person name="LaButti K."/>
            <person name="Andreopoulos B."/>
            <person name="Lipzen A."/>
            <person name="Chen C."/>
            <person name="Yan M."/>
            <person name="Daum C."/>
            <person name="Ng V."/>
            <person name="Clum A."/>
            <person name="Steindorff A."/>
            <person name="Ohm R.A."/>
            <person name="Martin F."/>
            <person name="Silar P."/>
            <person name="Natvig D.O."/>
            <person name="Lalanne C."/>
            <person name="Gautier V."/>
            <person name="Ament-Velasquez S.L."/>
            <person name="Kruys A."/>
            <person name="Hutchinson M.I."/>
            <person name="Powell A.J."/>
            <person name="Barry K."/>
            <person name="Miller A.N."/>
            <person name="Grigoriev I.V."/>
            <person name="Debuchy R."/>
            <person name="Gladieux P."/>
            <person name="Hiltunen Thoren M."/>
            <person name="Johannesson H."/>
        </authorList>
    </citation>
    <scope>NUCLEOTIDE SEQUENCE</scope>
    <source>
        <strain evidence="2">PSN243</strain>
    </source>
</reference>
<evidence type="ECO:0000256" key="1">
    <source>
        <dbReference type="SAM" id="MobiDB-lite"/>
    </source>
</evidence>
<dbReference type="Proteomes" id="UP001321760">
    <property type="component" value="Unassembled WGS sequence"/>
</dbReference>
<proteinExistence type="predicted"/>
<organism evidence="2 3">
    <name type="scientific">Podospora aff. communis PSN243</name>
    <dbReference type="NCBI Taxonomy" id="3040156"/>
    <lineage>
        <taxon>Eukaryota</taxon>
        <taxon>Fungi</taxon>
        <taxon>Dikarya</taxon>
        <taxon>Ascomycota</taxon>
        <taxon>Pezizomycotina</taxon>
        <taxon>Sordariomycetes</taxon>
        <taxon>Sordariomycetidae</taxon>
        <taxon>Sordariales</taxon>
        <taxon>Podosporaceae</taxon>
        <taxon>Podospora</taxon>
    </lineage>
</organism>
<feature type="region of interest" description="Disordered" evidence="1">
    <location>
        <begin position="453"/>
        <end position="481"/>
    </location>
</feature>
<feature type="region of interest" description="Disordered" evidence="1">
    <location>
        <begin position="59"/>
        <end position="80"/>
    </location>
</feature>
<feature type="region of interest" description="Disordered" evidence="1">
    <location>
        <begin position="151"/>
        <end position="187"/>
    </location>
</feature>
<feature type="region of interest" description="Disordered" evidence="1">
    <location>
        <begin position="300"/>
        <end position="348"/>
    </location>
</feature>
<evidence type="ECO:0000313" key="3">
    <source>
        <dbReference type="Proteomes" id="UP001321760"/>
    </source>
</evidence>
<feature type="compositionally biased region" description="Basic residues" evidence="1">
    <location>
        <begin position="317"/>
        <end position="331"/>
    </location>
</feature>